<accession>A0A0W0Z115</accession>
<evidence type="ECO:0000256" key="5">
    <source>
        <dbReference type="ARBA" id="ARBA00023015"/>
    </source>
</evidence>
<evidence type="ECO:0000313" key="10">
    <source>
        <dbReference type="EMBL" id="KTD62833.1"/>
    </source>
</evidence>
<dbReference type="GO" id="GO:0044781">
    <property type="term" value="P:bacterial-type flagellum organization"/>
    <property type="evidence" value="ECO:0007669"/>
    <property type="project" value="UniProtKB-KW"/>
</dbReference>
<evidence type="ECO:0000256" key="4">
    <source>
        <dbReference type="ARBA" id="ARBA00022795"/>
    </source>
</evidence>
<reference evidence="10 11" key="1">
    <citation type="submission" date="2015-11" db="EMBL/GenBank/DDBJ databases">
        <title>Genomic analysis of 38 Legionella species identifies large and diverse effector repertoires.</title>
        <authorList>
            <person name="Burstein D."/>
            <person name="Amaro F."/>
            <person name="Zusman T."/>
            <person name="Lifshitz Z."/>
            <person name="Cohen O."/>
            <person name="Gilbert J.A."/>
            <person name="Pupko T."/>
            <person name="Shuman H.A."/>
            <person name="Segal G."/>
        </authorList>
    </citation>
    <scope>NUCLEOTIDE SEQUENCE [LARGE SCALE GENOMIC DNA]</scope>
    <source>
        <strain evidence="10 11">ATCC 49655</strain>
    </source>
</reference>
<sequence>MLNALEDIFMVHQINDAGNIKHIEPDNRLKAKQNETAPAAADHSAMHDSVNLSATSKQLEALKASLQDIPEINEARVAYFKAEIQSGNYQIHSDKIAMNMLNNTEMA</sequence>
<evidence type="ECO:0000256" key="6">
    <source>
        <dbReference type="ARBA" id="ARBA00023163"/>
    </source>
</evidence>
<feature type="domain" description="Anti-sigma-28 factor FlgM C-terminal" evidence="9">
    <location>
        <begin position="48"/>
        <end position="102"/>
    </location>
</feature>
<dbReference type="STRING" id="1122169.Lsha_0865"/>
<keyword evidence="5" id="KW-0805">Transcription regulation</keyword>
<evidence type="ECO:0000259" key="9">
    <source>
        <dbReference type="Pfam" id="PF04316"/>
    </source>
</evidence>
<dbReference type="eggNOG" id="COG2747">
    <property type="taxonomic scope" value="Bacteria"/>
</dbReference>
<dbReference type="RefSeq" id="WP_018577452.1">
    <property type="nucleotide sequence ID" value="NZ_KB892404.1"/>
</dbReference>
<keyword evidence="10" id="KW-0966">Cell projection</keyword>
<dbReference type="NCBIfam" id="TIGR03824">
    <property type="entry name" value="FlgM_jcvi"/>
    <property type="match status" value="1"/>
</dbReference>
<keyword evidence="6" id="KW-0804">Transcription</keyword>
<dbReference type="SUPFAM" id="SSF101498">
    <property type="entry name" value="Anti-sigma factor FlgM"/>
    <property type="match status" value="1"/>
</dbReference>
<keyword evidence="10" id="KW-0969">Cilium</keyword>
<evidence type="ECO:0000256" key="3">
    <source>
        <dbReference type="ARBA" id="ARBA00022491"/>
    </source>
</evidence>
<evidence type="ECO:0000256" key="8">
    <source>
        <dbReference type="ARBA" id="ARBA00030117"/>
    </source>
</evidence>
<gene>
    <name evidence="10" type="primary">flgM</name>
    <name evidence="10" type="ORF">Lsha_0865</name>
</gene>
<dbReference type="InterPro" id="IPR035890">
    <property type="entry name" value="Anti-sigma-28_factor_FlgM_sf"/>
</dbReference>
<keyword evidence="10" id="KW-0282">Flagellum</keyword>
<evidence type="ECO:0000256" key="2">
    <source>
        <dbReference type="ARBA" id="ARBA00017823"/>
    </source>
</evidence>
<evidence type="ECO:0000313" key="11">
    <source>
        <dbReference type="Proteomes" id="UP000054600"/>
    </source>
</evidence>
<comment type="similarity">
    <text evidence="1">Belongs to the FlgM family.</text>
</comment>
<evidence type="ECO:0000256" key="7">
    <source>
        <dbReference type="ARBA" id="ARBA00024739"/>
    </source>
</evidence>
<dbReference type="EMBL" id="LNYW01000029">
    <property type="protein sequence ID" value="KTD62833.1"/>
    <property type="molecule type" value="Genomic_DNA"/>
</dbReference>
<keyword evidence="4" id="KW-1005">Bacterial flagellum biogenesis</keyword>
<dbReference type="InterPro" id="IPR007412">
    <property type="entry name" value="FlgM"/>
</dbReference>
<keyword evidence="11" id="KW-1185">Reference proteome</keyword>
<dbReference type="OrthoDB" id="5738369at2"/>
<organism evidence="10 11">
    <name type="scientific">Legionella shakespearei DSM 23087</name>
    <dbReference type="NCBI Taxonomy" id="1122169"/>
    <lineage>
        <taxon>Bacteria</taxon>
        <taxon>Pseudomonadati</taxon>
        <taxon>Pseudomonadota</taxon>
        <taxon>Gammaproteobacteria</taxon>
        <taxon>Legionellales</taxon>
        <taxon>Legionellaceae</taxon>
        <taxon>Legionella</taxon>
    </lineage>
</organism>
<dbReference type="GO" id="GO:0045892">
    <property type="term" value="P:negative regulation of DNA-templated transcription"/>
    <property type="evidence" value="ECO:0007669"/>
    <property type="project" value="InterPro"/>
</dbReference>
<proteinExistence type="inferred from homology"/>
<dbReference type="Proteomes" id="UP000054600">
    <property type="component" value="Unassembled WGS sequence"/>
</dbReference>
<dbReference type="PATRIC" id="fig|1122169.6.peg.1003"/>
<comment type="caution">
    <text evidence="10">The sequence shown here is derived from an EMBL/GenBank/DDBJ whole genome shotgun (WGS) entry which is preliminary data.</text>
</comment>
<keyword evidence="3" id="KW-0678">Repressor</keyword>
<name>A0A0W0Z115_9GAMM</name>
<evidence type="ECO:0000256" key="1">
    <source>
        <dbReference type="ARBA" id="ARBA00005322"/>
    </source>
</evidence>
<dbReference type="AlphaFoldDB" id="A0A0W0Z115"/>
<dbReference type="Pfam" id="PF04316">
    <property type="entry name" value="FlgM"/>
    <property type="match status" value="1"/>
</dbReference>
<comment type="function">
    <text evidence="7">Responsible for the coupling of flagellin expression to flagellar assembly by preventing expression of the flagellin genes when a component of the middle class of proteins is defective. It negatively regulates flagellar genes by inhibiting the activity of FliA by directly binding to FliA.</text>
</comment>
<dbReference type="InterPro" id="IPR031316">
    <property type="entry name" value="FlgM_C"/>
</dbReference>
<protein>
    <recommendedName>
        <fullName evidence="2">Negative regulator of flagellin synthesis</fullName>
    </recommendedName>
    <alternativeName>
        <fullName evidence="8">Anti-sigma-28 factor</fullName>
    </alternativeName>
</protein>